<evidence type="ECO:0000313" key="2">
    <source>
        <dbReference type="Proteomes" id="UP000309997"/>
    </source>
</evidence>
<dbReference type="EMBL" id="RCHU02000006">
    <property type="protein sequence ID" value="KAL3586759.1"/>
    <property type="molecule type" value="Genomic_DNA"/>
</dbReference>
<keyword evidence="2" id="KW-1185">Reference proteome</keyword>
<gene>
    <name evidence="1" type="ORF">D5086_013626</name>
</gene>
<sequence>MAPRSSKCNKKEANRGAWTAEEDQKLAQVIEIHGPKRWRSVAAKAGLNRCAGRLPGRTDNEIKNYWNSHLSKKIKQNEKPVRSSTWQEPDTVKTKVLEIDNVAKRSEEGTSKTLEDSKFSFGGDGFFDFSNEDPLNLEWMSEFLELDETLYGFP</sequence>
<protein>
    <submittedName>
        <fullName evidence="1">Uncharacterized protein</fullName>
    </submittedName>
</protein>
<accession>A0ACC4C5H2</accession>
<comment type="caution">
    <text evidence="1">The sequence shown here is derived from an EMBL/GenBank/DDBJ whole genome shotgun (WGS) entry which is preliminary data.</text>
</comment>
<organism evidence="1 2">
    <name type="scientific">Populus alba</name>
    <name type="common">White poplar</name>
    <dbReference type="NCBI Taxonomy" id="43335"/>
    <lineage>
        <taxon>Eukaryota</taxon>
        <taxon>Viridiplantae</taxon>
        <taxon>Streptophyta</taxon>
        <taxon>Embryophyta</taxon>
        <taxon>Tracheophyta</taxon>
        <taxon>Spermatophyta</taxon>
        <taxon>Magnoliopsida</taxon>
        <taxon>eudicotyledons</taxon>
        <taxon>Gunneridae</taxon>
        <taxon>Pentapetalae</taxon>
        <taxon>rosids</taxon>
        <taxon>fabids</taxon>
        <taxon>Malpighiales</taxon>
        <taxon>Salicaceae</taxon>
        <taxon>Saliceae</taxon>
        <taxon>Populus</taxon>
    </lineage>
</organism>
<reference evidence="1 2" key="1">
    <citation type="journal article" date="2024" name="Plant Biotechnol. J.">
        <title>Genome and CRISPR/Cas9 system of a widespread forest tree (Populus alba) in the world.</title>
        <authorList>
            <person name="Liu Y.J."/>
            <person name="Jiang P.F."/>
            <person name="Han X.M."/>
            <person name="Li X.Y."/>
            <person name="Wang H.M."/>
            <person name="Wang Y.J."/>
            <person name="Wang X.X."/>
            <person name="Zeng Q.Y."/>
        </authorList>
    </citation>
    <scope>NUCLEOTIDE SEQUENCE [LARGE SCALE GENOMIC DNA]</scope>
    <source>
        <strain evidence="2">cv. PAL-ZL1</strain>
    </source>
</reference>
<name>A0ACC4C5H2_POPAL</name>
<proteinExistence type="predicted"/>
<evidence type="ECO:0000313" key="1">
    <source>
        <dbReference type="EMBL" id="KAL3586759.1"/>
    </source>
</evidence>
<dbReference type="Proteomes" id="UP000309997">
    <property type="component" value="Unassembled WGS sequence"/>
</dbReference>